<dbReference type="Proteomes" id="UP001592582">
    <property type="component" value="Unassembled WGS sequence"/>
</dbReference>
<proteinExistence type="predicted"/>
<reference evidence="1 2" key="1">
    <citation type="submission" date="2024-09" db="EMBL/GenBank/DDBJ databases">
        <authorList>
            <person name="Lee S.D."/>
        </authorList>
    </citation>
    <scope>NUCLEOTIDE SEQUENCE [LARGE SCALE GENOMIC DNA]</scope>
    <source>
        <strain evidence="1 2">N1-1</strain>
    </source>
</reference>
<dbReference type="EMBL" id="JBHEZX010000004">
    <property type="protein sequence ID" value="MFC1409935.1"/>
    <property type="molecule type" value="Genomic_DNA"/>
</dbReference>
<evidence type="ECO:0000313" key="2">
    <source>
        <dbReference type="Proteomes" id="UP001592582"/>
    </source>
</evidence>
<dbReference type="RefSeq" id="WP_380506623.1">
    <property type="nucleotide sequence ID" value="NZ_JBHEZX010000004.1"/>
</dbReference>
<name>A0ABV6V885_9ACTN</name>
<gene>
    <name evidence="1" type="ORF">ACEZDG_11680</name>
</gene>
<sequence length="40" mass="4136">MPFARACRDCGALTPFLSASARRQLDADADTLGDVAPPAS</sequence>
<protein>
    <submittedName>
        <fullName evidence="1">Uncharacterized protein</fullName>
    </submittedName>
</protein>
<keyword evidence="2" id="KW-1185">Reference proteome</keyword>
<comment type="caution">
    <text evidence="1">The sequence shown here is derived from an EMBL/GenBank/DDBJ whole genome shotgun (WGS) entry which is preliminary data.</text>
</comment>
<organism evidence="1 2">
    <name type="scientific">Streptacidiphilus alkalitolerans</name>
    <dbReference type="NCBI Taxonomy" id="3342712"/>
    <lineage>
        <taxon>Bacteria</taxon>
        <taxon>Bacillati</taxon>
        <taxon>Actinomycetota</taxon>
        <taxon>Actinomycetes</taxon>
        <taxon>Kitasatosporales</taxon>
        <taxon>Streptomycetaceae</taxon>
        <taxon>Streptacidiphilus</taxon>
    </lineage>
</organism>
<accession>A0ABV6V885</accession>
<evidence type="ECO:0000313" key="1">
    <source>
        <dbReference type="EMBL" id="MFC1409935.1"/>
    </source>
</evidence>